<reference evidence="11" key="1">
    <citation type="submission" date="2012-12" db="EMBL/GenBank/DDBJ databases">
        <authorList>
            <person name="Hellsten U."/>
            <person name="Grimwood J."/>
            <person name="Chapman J.A."/>
            <person name="Shapiro H."/>
            <person name="Aerts A."/>
            <person name="Otillar R.P."/>
            <person name="Terry A.Y."/>
            <person name="Boore J.L."/>
            <person name="Simakov O."/>
            <person name="Marletaz F."/>
            <person name="Cho S.-J."/>
            <person name="Edsinger-Gonzales E."/>
            <person name="Havlak P."/>
            <person name="Kuo D.-H."/>
            <person name="Larsson T."/>
            <person name="Lv J."/>
            <person name="Arendt D."/>
            <person name="Savage R."/>
            <person name="Osoegawa K."/>
            <person name="de Jong P."/>
            <person name="Lindberg D.R."/>
            <person name="Seaver E.C."/>
            <person name="Weisblat D.A."/>
            <person name="Putnam N.H."/>
            <person name="Grigoriev I.V."/>
            <person name="Rokhsar D.S."/>
        </authorList>
    </citation>
    <scope>NUCLEOTIDE SEQUENCE</scope>
    <source>
        <strain evidence="11">I ESC-2004</strain>
    </source>
</reference>
<evidence type="ECO:0000256" key="4">
    <source>
        <dbReference type="ARBA" id="ARBA00022692"/>
    </source>
</evidence>
<feature type="transmembrane region" description="Helical" evidence="8">
    <location>
        <begin position="53"/>
        <end position="74"/>
    </location>
</feature>
<dbReference type="OrthoDB" id="3222at2759"/>
<gene>
    <name evidence="9" type="ORF">CAPTEDRAFT_148029</name>
</gene>
<dbReference type="Gene3D" id="1.20.1080.10">
    <property type="entry name" value="Glycerol uptake facilitator protein"/>
    <property type="match status" value="1"/>
</dbReference>
<sequence>MGSVKEYLQCAVAEAKTLAFWRDALSEFVATFMLMSVQSALPLTWSVSMSSSIVQVGLGVGFIVATMAWALGDFGGGHMNPAVSLSMALSFDISFLRAGVYIAVQTIGAIAGAGFIYAVTPPSKRGNLAATELGEGVDGWQGMLVELWITCILVLTIRGSTNKQRKGNILMHTLPIGLAVALGIMSGFGHTGGSMNPARSIGPAVVMGIWGDHWVYWVGPFLGGTLATLIYVLLLDKVDKDSTKSSAALAHKSRSRVGVEESA</sequence>
<comment type="similarity">
    <text evidence="2 7">Belongs to the MIP/aquaporin (TC 1.A.8) family.</text>
</comment>
<dbReference type="GO" id="GO:0005886">
    <property type="term" value="C:plasma membrane"/>
    <property type="evidence" value="ECO:0007669"/>
    <property type="project" value="TreeGrafter"/>
</dbReference>
<reference evidence="9 11" key="2">
    <citation type="journal article" date="2013" name="Nature">
        <title>Insights into bilaterian evolution from three spiralian genomes.</title>
        <authorList>
            <person name="Simakov O."/>
            <person name="Marletaz F."/>
            <person name="Cho S.J."/>
            <person name="Edsinger-Gonzales E."/>
            <person name="Havlak P."/>
            <person name="Hellsten U."/>
            <person name="Kuo D.H."/>
            <person name="Larsson T."/>
            <person name="Lv J."/>
            <person name="Arendt D."/>
            <person name="Savage R."/>
            <person name="Osoegawa K."/>
            <person name="de Jong P."/>
            <person name="Grimwood J."/>
            <person name="Chapman J.A."/>
            <person name="Shapiro H."/>
            <person name="Aerts A."/>
            <person name="Otillar R.P."/>
            <person name="Terry A.Y."/>
            <person name="Boore J.L."/>
            <person name="Grigoriev I.V."/>
            <person name="Lindberg D.R."/>
            <person name="Seaver E.C."/>
            <person name="Weisblat D.A."/>
            <person name="Putnam N.H."/>
            <person name="Rokhsar D.S."/>
        </authorList>
    </citation>
    <scope>NUCLEOTIDE SEQUENCE</scope>
    <source>
        <strain evidence="9 11">I ESC-2004</strain>
    </source>
</reference>
<feature type="transmembrane region" description="Helical" evidence="8">
    <location>
        <begin position="28"/>
        <end position="47"/>
    </location>
</feature>
<dbReference type="STRING" id="283909.R7TCH6"/>
<dbReference type="InterPro" id="IPR022357">
    <property type="entry name" value="MIP_CS"/>
</dbReference>
<dbReference type="EMBL" id="AMQN01013814">
    <property type="status" value="NOT_ANNOTATED_CDS"/>
    <property type="molecule type" value="Genomic_DNA"/>
</dbReference>
<reference evidence="10" key="3">
    <citation type="submission" date="2015-06" db="UniProtKB">
        <authorList>
            <consortium name="EnsemblMetazoa"/>
        </authorList>
    </citation>
    <scope>IDENTIFICATION</scope>
</reference>
<dbReference type="Proteomes" id="UP000014760">
    <property type="component" value="Unassembled WGS sequence"/>
</dbReference>
<accession>R7TCH6</accession>
<dbReference type="PRINTS" id="PR00783">
    <property type="entry name" value="MINTRINSICP"/>
</dbReference>
<evidence type="ECO:0000256" key="1">
    <source>
        <dbReference type="ARBA" id="ARBA00004141"/>
    </source>
</evidence>
<dbReference type="HOGENOM" id="CLU_020019_3_3_1"/>
<evidence type="ECO:0000313" key="9">
    <source>
        <dbReference type="EMBL" id="ELT91414.1"/>
    </source>
</evidence>
<evidence type="ECO:0008006" key="12">
    <source>
        <dbReference type="Google" id="ProtNLM"/>
    </source>
</evidence>
<evidence type="ECO:0000256" key="2">
    <source>
        <dbReference type="ARBA" id="ARBA00006175"/>
    </source>
</evidence>
<evidence type="ECO:0000313" key="11">
    <source>
        <dbReference type="Proteomes" id="UP000014760"/>
    </source>
</evidence>
<dbReference type="InterPro" id="IPR000425">
    <property type="entry name" value="MIP"/>
</dbReference>
<dbReference type="AlphaFoldDB" id="R7TCH6"/>
<evidence type="ECO:0000256" key="7">
    <source>
        <dbReference type="RuleBase" id="RU000477"/>
    </source>
</evidence>
<organism evidence="9">
    <name type="scientific">Capitella teleta</name>
    <name type="common">Polychaete worm</name>
    <dbReference type="NCBI Taxonomy" id="283909"/>
    <lineage>
        <taxon>Eukaryota</taxon>
        <taxon>Metazoa</taxon>
        <taxon>Spiralia</taxon>
        <taxon>Lophotrochozoa</taxon>
        <taxon>Annelida</taxon>
        <taxon>Polychaeta</taxon>
        <taxon>Sedentaria</taxon>
        <taxon>Scolecida</taxon>
        <taxon>Capitellidae</taxon>
        <taxon>Capitella</taxon>
    </lineage>
</organism>
<proteinExistence type="inferred from homology"/>
<feature type="transmembrane region" description="Helical" evidence="8">
    <location>
        <begin position="214"/>
        <end position="235"/>
    </location>
</feature>
<dbReference type="Pfam" id="PF00230">
    <property type="entry name" value="MIP"/>
    <property type="match status" value="1"/>
</dbReference>
<evidence type="ECO:0000256" key="8">
    <source>
        <dbReference type="SAM" id="Phobius"/>
    </source>
</evidence>
<keyword evidence="3 7" id="KW-0813">Transport</keyword>
<dbReference type="PANTHER" id="PTHR19139:SF284">
    <property type="entry name" value="AQUAPORIN"/>
    <property type="match status" value="1"/>
</dbReference>
<dbReference type="InterPro" id="IPR034294">
    <property type="entry name" value="Aquaporin_transptr"/>
</dbReference>
<keyword evidence="11" id="KW-1185">Reference proteome</keyword>
<name>R7TCH6_CAPTE</name>
<feature type="transmembrane region" description="Helical" evidence="8">
    <location>
        <begin position="169"/>
        <end position="188"/>
    </location>
</feature>
<dbReference type="OMA" id="GHITFIT"/>
<evidence type="ECO:0000256" key="6">
    <source>
        <dbReference type="ARBA" id="ARBA00023136"/>
    </source>
</evidence>
<dbReference type="EMBL" id="KB310511">
    <property type="protein sequence ID" value="ELT91414.1"/>
    <property type="molecule type" value="Genomic_DNA"/>
</dbReference>
<comment type="subcellular location">
    <subcellularLocation>
        <location evidence="1">Membrane</location>
        <topology evidence="1">Multi-pass membrane protein</topology>
    </subcellularLocation>
</comment>
<evidence type="ECO:0000256" key="5">
    <source>
        <dbReference type="ARBA" id="ARBA00022989"/>
    </source>
</evidence>
<dbReference type="PROSITE" id="PS00221">
    <property type="entry name" value="MIP"/>
    <property type="match status" value="1"/>
</dbReference>
<protein>
    <recommendedName>
        <fullName evidence="12">Aquaporin</fullName>
    </recommendedName>
</protein>
<dbReference type="InterPro" id="IPR023271">
    <property type="entry name" value="Aquaporin-like"/>
</dbReference>
<keyword evidence="4 7" id="KW-0812">Transmembrane</keyword>
<keyword evidence="6 8" id="KW-0472">Membrane</keyword>
<dbReference type="SUPFAM" id="SSF81338">
    <property type="entry name" value="Aquaporin-like"/>
    <property type="match status" value="1"/>
</dbReference>
<evidence type="ECO:0000256" key="3">
    <source>
        <dbReference type="ARBA" id="ARBA00022448"/>
    </source>
</evidence>
<dbReference type="PANTHER" id="PTHR19139">
    <property type="entry name" value="AQUAPORIN TRANSPORTER"/>
    <property type="match status" value="1"/>
</dbReference>
<feature type="transmembrane region" description="Helical" evidence="8">
    <location>
        <begin position="95"/>
        <end position="119"/>
    </location>
</feature>
<keyword evidence="5 8" id="KW-1133">Transmembrane helix</keyword>
<dbReference type="GO" id="GO:0015250">
    <property type="term" value="F:water channel activity"/>
    <property type="evidence" value="ECO:0007669"/>
    <property type="project" value="TreeGrafter"/>
</dbReference>
<dbReference type="EnsemblMetazoa" id="CapteT148029">
    <property type="protein sequence ID" value="CapteP148029"/>
    <property type="gene ID" value="CapteG148029"/>
</dbReference>
<evidence type="ECO:0000313" key="10">
    <source>
        <dbReference type="EnsemblMetazoa" id="CapteP148029"/>
    </source>
</evidence>
<feature type="transmembrane region" description="Helical" evidence="8">
    <location>
        <begin position="139"/>
        <end position="157"/>
    </location>
</feature>